<comment type="caution">
    <text evidence="1">The sequence shown here is derived from an EMBL/GenBank/DDBJ whole genome shotgun (WGS) entry which is preliminary data.</text>
</comment>
<reference evidence="1" key="3">
    <citation type="submission" date="2023-05" db="EMBL/GenBank/DDBJ databases">
        <authorList>
            <person name="Smith C.H."/>
        </authorList>
    </citation>
    <scope>NUCLEOTIDE SEQUENCE</scope>
    <source>
        <strain evidence="1">CHS0354</strain>
        <tissue evidence="1">Mantle</tissue>
    </source>
</reference>
<dbReference type="EMBL" id="JAEAOA010001099">
    <property type="protein sequence ID" value="KAK3584599.1"/>
    <property type="molecule type" value="Genomic_DNA"/>
</dbReference>
<protein>
    <submittedName>
        <fullName evidence="1">Uncharacterized protein</fullName>
    </submittedName>
</protein>
<dbReference type="Gene3D" id="3.90.1720.10">
    <property type="entry name" value="endopeptidase domain like (from Nostoc punctiforme)"/>
    <property type="match status" value="1"/>
</dbReference>
<sequence>MDEIDIRDEGKEPHEQDIHLEPQMNGNLLPLSRYEANVVNDLKQLKCGDVASFTYFGLNHWGIVSEVKFEIDPKVGKMRCIHYSTPSVLGIREVAEELFPINLNKKTVRRLQFDRFNTFPPEQVVARARKRVGEKKWNIKSNRSDHLCDWAKVKTEQMPISRRSSFESEGKTERSANLQLGKADVHLINEIEPGDVVEYGSDTGIIVEMQDLNEGRQFHIDVVTLKDGFPFIGRRMPYTIDLNKDHLVVHKYNPESCISMQERPRVSRALFSQYQCDEIEIKDLSELKTGDVVSISYYVKDHLIIISDVQLKDGIKRGRLCGIHYALPRLFDERVVAEEYFEINLEKNKITLLQFNTFNTFPSDEVVCRARKRVGEKKWHFLSNRSKHLCIWAKVKPDHLSEDNSQMEGRNGGFGGLNNVKKIGVHLMDEIQIGDVVKYGSDKGIVVQLVDKKECRIFDMNVVVLTSIFPAYARCVAHNIDLNKDDLTLYMYNPARCVTMEERAARASKMIDEECPRWRQNAFIEDIIRKPKDCN</sequence>
<reference evidence="1" key="1">
    <citation type="journal article" date="2021" name="Genome Biol. Evol.">
        <title>A High-Quality Reference Genome for a Parasitic Bivalve with Doubly Uniparental Inheritance (Bivalvia: Unionida).</title>
        <authorList>
            <person name="Smith C.H."/>
        </authorList>
    </citation>
    <scope>NUCLEOTIDE SEQUENCE</scope>
    <source>
        <strain evidence="1">CHS0354</strain>
    </source>
</reference>
<proteinExistence type="predicted"/>
<evidence type="ECO:0000313" key="2">
    <source>
        <dbReference type="Proteomes" id="UP001195483"/>
    </source>
</evidence>
<accession>A0AAE0S3T0</accession>
<gene>
    <name evidence="1" type="ORF">CHS0354_017746</name>
</gene>
<keyword evidence="2" id="KW-1185">Reference proteome</keyword>
<reference evidence="1" key="2">
    <citation type="journal article" date="2021" name="Genome Biol. Evol.">
        <title>Developing a high-quality reference genome for a parasitic bivalve with doubly uniparental inheritance (Bivalvia: Unionida).</title>
        <authorList>
            <person name="Smith C.H."/>
        </authorList>
    </citation>
    <scope>NUCLEOTIDE SEQUENCE</scope>
    <source>
        <strain evidence="1">CHS0354</strain>
        <tissue evidence="1">Mantle</tissue>
    </source>
</reference>
<name>A0AAE0S3T0_9BIVA</name>
<dbReference type="AlphaFoldDB" id="A0AAE0S3T0"/>
<evidence type="ECO:0000313" key="1">
    <source>
        <dbReference type="EMBL" id="KAK3584599.1"/>
    </source>
</evidence>
<organism evidence="1 2">
    <name type="scientific">Potamilus streckersoni</name>
    <dbReference type="NCBI Taxonomy" id="2493646"/>
    <lineage>
        <taxon>Eukaryota</taxon>
        <taxon>Metazoa</taxon>
        <taxon>Spiralia</taxon>
        <taxon>Lophotrochozoa</taxon>
        <taxon>Mollusca</taxon>
        <taxon>Bivalvia</taxon>
        <taxon>Autobranchia</taxon>
        <taxon>Heteroconchia</taxon>
        <taxon>Palaeoheterodonta</taxon>
        <taxon>Unionida</taxon>
        <taxon>Unionoidea</taxon>
        <taxon>Unionidae</taxon>
        <taxon>Ambleminae</taxon>
        <taxon>Lampsilini</taxon>
        <taxon>Potamilus</taxon>
    </lineage>
</organism>
<dbReference type="Proteomes" id="UP001195483">
    <property type="component" value="Unassembled WGS sequence"/>
</dbReference>